<dbReference type="InterPro" id="IPR036986">
    <property type="entry name" value="S4_RNA-bd_sf"/>
</dbReference>
<dbReference type="Gene3D" id="3.30.70.580">
    <property type="entry name" value="Pseudouridine synthase I, catalytic domain, N-terminal subdomain"/>
    <property type="match status" value="1"/>
</dbReference>
<dbReference type="SMART" id="SM00363">
    <property type="entry name" value="S4"/>
    <property type="match status" value="1"/>
</dbReference>
<dbReference type="InterPro" id="IPR020103">
    <property type="entry name" value="PsdUridine_synth_cat_dom_sf"/>
</dbReference>
<dbReference type="PROSITE" id="PS50889">
    <property type="entry name" value="S4"/>
    <property type="match status" value="1"/>
</dbReference>
<keyword evidence="7" id="KW-1185">Reference proteome</keyword>
<dbReference type="GeneID" id="14916870"/>
<dbReference type="GO" id="GO:0009982">
    <property type="term" value="F:pseudouridine synthase activity"/>
    <property type="evidence" value="ECO:0007669"/>
    <property type="project" value="InterPro"/>
</dbReference>
<evidence type="ECO:0000256" key="1">
    <source>
        <dbReference type="ARBA" id="ARBA00008348"/>
    </source>
</evidence>
<feature type="domain" description="RNA-binding S4" evidence="5">
    <location>
        <begin position="95"/>
        <end position="154"/>
    </location>
</feature>
<feature type="compositionally biased region" description="Low complexity" evidence="4">
    <location>
        <begin position="10"/>
        <end position="22"/>
    </location>
</feature>
<dbReference type="Proteomes" id="UP000011083">
    <property type="component" value="Unassembled WGS sequence"/>
</dbReference>
<feature type="region of interest" description="Disordered" evidence="4">
    <location>
        <begin position="1"/>
        <end position="84"/>
    </location>
</feature>
<dbReference type="CDD" id="cd00165">
    <property type="entry name" value="S4"/>
    <property type="match status" value="1"/>
</dbReference>
<organism evidence="6 7">
    <name type="scientific">Acanthamoeba castellanii (strain ATCC 30010 / Neff)</name>
    <dbReference type="NCBI Taxonomy" id="1257118"/>
    <lineage>
        <taxon>Eukaryota</taxon>
        <taxon>Amoebozoa</taxon>
        <taxon>Discosea</taxon>
        <taxon>Longamoebia</taxon>
        <taxon>Centramoebida</taxon>
        <taxon>Acanthamoebidae</taxon>
        <taxon>Acanthamoeba</taxon>
    </lineage>
</organism>
<dbReference type="EMBL" id="KB008006">
    <property type="protein sequence ID" value="ELR16203.1"/>
    <property type="molecule type" value="Genomic_DNA"/>
</dbReference>
<evidence type="ECO:0000313" key="7">
    <source>
        <dbReference type="Proteomes" id="UP000011083"/>
    </source>
</evidence>
<dbReference type="GO" id="GO:0003723">
    <property type="term" value="F:RNA binding"/>
    <property type="evidence" value="ECO:0007669"/>
    <property type="project" value="UniProtKB-KW"/>
</dbReference>
<dbReference type="Gene3D" id="3.10.290.10">
    <property type="entry name" value="RNA-binding S4 domain"/>
    <property type="match status" value="1"/>
</dbReference>
<dbReference type="KEGG" id="acan:ACA1_178720"/>
<dbReference type="InterPro" id="IPR050343">
    <property type="entry name" value="RsuA_PseudoU_synthase"/>
</dbReference>
<dbReference type="GO" id="GO:0001522">
    <property type="term" value="P:pseudouridine synthesis"/>
    <property type="evidence" value="ECO:0007669"/>
    <property type="project" value="InterPro"/>
</dbReference>
<proteinExistence type="inferred from homology"/>
<gene>
    <name evidence="6" type="ORF">ACA1_178720</name>
</gene>
<reference evidence="6 7" key="1">
    <citation type="journal article" date="2013" name="Genome Biol.">
        <title>Genome of Acanthamoeba castellanii highlights extensive lateral gene transfer and early evolution of tyrosine kinase signaling.</title>
        <authorList>
            <person name="Clarke M."/>
            <person name="Lohan A.J."/>
            <person name="Liu B."/>
            <person name="Lagkouvardos I."/>
            <person name="Roy S."/>
            <person name="Zafar N."/>
            <person name="Bertelli C."/>
            <person name="Schilde C."/>
            <person name="Kianianmomeni A."/>
            <person name="Burglin T.R."/>
            <person name="Frech C."/>
            <person name="Turcotte B."/>
            <person name="Kopec K.O."/>
            <person name="Synnott J.M."/>
            <person name="Choo C."/>
            <person name="Paponov I."/>
            <person name="Finkler A."/>
            <person name="Soon Heng Tan C."/>
            <person name="Hutchins A.P."/>
            <person name="Weinmeier T."/>
            <person name="Rattei T."/>
            <person name="Chu J.S."/>
            <person name="Gimenez G."/>
            <person name="Irimia M."/>
            <person name="Rigden D.J."/>
            <person name="Fitzpatrick D.A."/>
            <person name="Lorenzo-Morales J."/>
            <person name="Bateman A."/>
            <person name="Chiu C.H."/>
            <person name="Tang P."/>
            <person name="Hegemann P."/>
            <person name="Fromm H."/>
            <person name="Raoult D."/>
            <person name="Greub G."/>
            <person name="Miranda-Saavedra D."/>
            <person name="Chen N."/>
            <person name="Nash P."/>
            <person name="Ginger M.L."/>
            <person name="Horn M."/>
            <person name="Schaap P."/>
            <person name="Caler L."/>
            <person name="Loftus B."/>
        </authorList>
    </citation>
    <scope>NUCLEOTIDE SEQUENCE [LARGE SCALE GENOMIC DNA]</scope>
    <source>
        <strain evidence="6 7">Neff</strain>
    </source>
</reference>
<feature type="region of interest" description="Disordered" evidence="4">
    <location>
        <begin position="368"/>
        <end position="394"/>
    </location>
</feature>
<dbReference type="SUPFAM" id="SSF55174">
    <property type="entry name" value="Alpha-L RNA-binding motif"/>
    <property type="match status" value="1"/>
</dbReference>
<dbReference type="GO" id="GO:0006364">
    <property type="term" value="P:rRNA processing"/>
    <property type="evidence" value="ECO:0007669"/>
    <property type="project" value="UniProtKB-ARBA"/>
</dbReference>
<keyword evidence="3" id="KW-0694">RNA-binding</keyword>
<feature type="compositionally biased region" description="Basic and acidic residues" evidence="4">
    <location>
        <begin position="61"/>
        <end position="71"/>
    </location>
</feature>
<dbReference type="RefSeq" id="XP_004338216.1">
    <property type="nucleotide sequence ID" value="XM_004338168.1"/>
</dbReference>
<dbReference type="Pfam" id="PF01479">
    <property type="entry name" value="S4"/>
    <property type="match status" value="1"/>
</dbReference>
<dbReference type="SUPFAM" id="SSF55120">
    <property type="entry name" value="Pseudouridine synthase"/>
    <property type="match status" value="1"/>
</dbReference>
<evidence type="ECO:0000256" key="4">
    <source>
        <dbReference type="SAM" id="MobiDB-lite"/>
    </source>
</evidence>
<dbReference type="PANTHER" id="PTHR47683:SF3">
    <property type="entry name" value="RIBOSOMAL LARGE SUBUNIT PSEUDOURIDINE SYNTHASE B"/>
    <property type="match status" value="1"/>
</dbReference>
<name>L8GUA8_ACACF</name>
<dbReference type="InterPro" id="IPR020094">
    <property type="entry name" value="TruA/RsuA/RluB/E/F_N"/>
</dbReference>
<keyword evidence="2" id="KW-0413">Isomerase</keyword>
<dbReference type="InterPro" id="IPR018496">
    <property type="entry name" value="PsdUridine_synth_RsuA/RluB_CS"/>
</dbReference>
<evidence type="ECO:0000259" key="5">
    <source>
        <dbReference type="SMART" id="SM00363"/>
    </source>
</evidence>
<dbReference type="OrthoDB" id="440619at2759"/>
<dbReference type="InterPro" id="IPR042092">
    <property type="entry name" value="PsdUridine_s_RsuA/RluB/E/F_cat"/>
</dbReference>
<dbReference type="InterPro" id="IPR006145">
    <property type="entry name" value="PsdUridine_synth_RsuA/RluA"/>
</dbReference>
<dbReference type="Gene3D" id="3.30.70.1560">
    <property type="entry name" value="Alpha-L RNA-binding motif"/>
    <property type="match status" value="1"/>
</dbReference>
<dbReference type="InterPro" id="IPR002942">
    <property type="entry name" value="S4_RNA-bd"/>
</dbReference>
<evidence type="ECO:0000313" key="6">
    <source>
        <dbReference type="EMBL" id="ELR16203.1"/>
    </source>
</evidence>
<dbReference type="VEuPathDB" id="AmoebaDB:ACA1_178720"/>
<dbReference type="PROSITE" id="PS01149">
    <property type="entry name" value="PSI_RSU"/>
    <property type="match status" value="1"/>
</dbReference>
<evidence type="ECO:0000256" key="3">
    <source>
        <dbReference type="PROSITE-ProRule" id="PRU00182"/>
    </source>
</evidence>
<dbReference type="AlphaFoldDB" id="L8GUA8"/>
<sequence>MNCAPLFPLRSSSARRYNTSSSGTASRSRPTHAEEARPKDHRHGGQDVKKSSSVQRTGRNKAVEPKAEAKEVVSATENGTTRNVLPADGPYRLVERLAKRIARSGLCSRREAERLIEEGLVSVDGAIVKTPAINVTPASVVMINNKKVWLHYKKRGVLVTHHDPQGREALFPHLRNMGLPHLVSVGRLDYTSEGLLLLTNNGRLAQYLEHPSNEYERKYKVRIRGKLSLHVGVSVTRVQYRVEQKVIDRLAKGITVGGVEYGPIKVTPIEKRRSEEETSTNEWVYVSLTEGKNREIRRVFEHFKLVVTRLIRVQPYTLDKKLEPGDVVETRLRLDLVKKADRDGDQESSTVPFPESYFRIDPRKIITSLPTPASSAKPPSVPALDSPPSSTSQE</sequence>
<dbReference type="Pfam" id="PF00849">
    <property type="entry name" value="PseudoU_synth_2"/>
    <property type="match status" value="1"/>
</dbReference>
<evidence type="ECO:0000256" key="2">
    <source>
        <dbReference type="ARBA" id="ARBA00023235"/>
    </source>
</evidence>
<comment type="similarity">
    <text evidence="1">Belongs to the pseudouridine synthase RsuA family.</text>
</comment>
<accession>L8GUA8</accession>
<feature type="compositionally biased region" description="Basic and acidic residues" evidence="4">
    <location>
        <begin position="31"/>
        <end position="50"/>
    </location>
</feature>
<protein>
    <submittedName>
        <fullName evidence="6">Pseudouridine synthase Rsu, putative</fullName>
    </submittedName>
</protein>
<dbReference type="PANTHER" id="PTHR47683">
    <property type="entry name" value="PSEUDOURIDINE SYNTHASE FAMILY PROTEIN-RELATED"/>
    <property type="match status" value="1"/>
</dbReference>